<dbReference type="EMBL" id="CAJNNW010037376">
    <property type="protein sequence ID" value="CAE8741371.1"/>
    <property type="molecule type" value="Genomic_DNA"/>
</dbReference>
<gene>
    <name evidence="1" type="ORF">PGLA2088_LOCUS50427</name>
</gene>
<reference evidence="1" key="1">
    <citation type="submission" date="2021-02" db="EMBL/GenBank/DDBJ databases">
        <authorList>
            <person name="Dougan E. K."/>
            <person name="Rhodes N."/>
            <person name="Thang M."/>
            <person name="Chan C."/>
        </authorList>
    </citation>
    <scope>NUCLEOTIDE SEQUENCE</scope>
</reference>
<protein>
    <submittedName>
        <fullName evidence="1">Uncharacterized protein</fullName>
    </submittedName>
</protein>
<evidence type="ECO:0000313" key="1">
    <source>
        <dbReference type="EMBL" id="CAE8741371.1"/>
    </source>
</evidence>
<comment type="caution">
    <text evidence="1">The sequence shown here is derived from an EMBL/GenBank/DDBJ whole genome shotgun (WGS) entry which is preliminary data.</text>
</comment>
<name>A0A813LX28_POLGL</name>
<organism evidence="1 2">
    <name type="scientific">Polarella glacialis</name>
    <name type="common">Dinoflagellate</name>
    <dbReference type="NCBI Taxonomy" id="89957"/>
    <lineage>
        <taxon>Eukaryota</taxon>
        <taxon>Sar</taxon>
        <taxon>Alveolata</taxon>
        <taxon>Dinophyceae</taxon>
        <taxon>Suessiales</taxon>
        <taxon>Suessiaceae</taxon>
        <taxon>Polarella</taxon>
    </lineage>
</organism>
<proteinExistence type="predicted"/>
<evidence type="ECO:0000313" key="2">
    <source>
        <dbReference type="Proteomes" id="UP000626109"/>
    </source>
</evidence>
<feature type="non-terminal residue" evidence="1">
    <location>
        <position position="1"/>
    </location>
</feature>
<dbReference type="AlphaFoldDB" id="A0A813LX28"/>
<accession>A0A813LX28</accession>
<dbReference type="Proteomes" id="UP000626109">
    <property type="component" value="Unassembled WGS sequence"/>
</dbReference>
<sequence>VISFVPQLPELSEVQRQQERKAHANLARLAANNDKMWLMLANLIERVRGGPHSAAKAMRKEMPSKPVADMAQEAPVSTTYLSTVELQHAAHEVSVLAASFSKELCRDEQEALAYLHMARIGDNHEKVMTGIKECLSGFNLSHGVATPSARPHSGLPLNRVLAKQSF</sequence>